<feature type="chain" id="PRO_5046656340" evidence="1">
    <location>
        <begin position="24"/>
        <end position="863"/>
    </location>
</feature>
<name>A0ABR4GX19_9EURO</name>
<feature type="domain" description="Nucleoside phosphorylase" evidence="2">
    <location>
        <begin position="11"/>
        <end position="150"/>
    </location>
</feature>
<dbReference type="InterPro" id="IPR035994">
    <property type="entry name" value="Nucleoside_phosphorylase_sf"/>
</dbReference>
<dbReference type="SUPFAM" id="SSF53167">
    <property type="entry name" value="Purine and uridine phosphorylases"/>
    <property type="match status" value="1"/>
</dbReference>
<dbReference type="Gene3D" id="1.25.40.10">
    <property type="entry name" value="Tetratricopeptide repeat domain"/>
    <property type="match status" value="1"/>
</dbReference>
<dbReference type="Pfam" id="PF01048">
    <property type="entry name" value="PNP_UDP_1"/>
    <property type="match status" value="1"/>
</dbReference>
<dbReference type="PANTHER" id="PTHR46082:SF6">
    <property type="entry name" value="AAA+ ATPASE DOMAIN-CONTAINING PROTEIN-RELATED"/>
    <property type="match status" value="1"/>
</dbReference>
<comment type="caution">
    <text evidence="3">The sequence shown here is derived from an EMBL/GenBank/DDBJ whole genome shotgun (WGS) entry which is preliminary data.</text>
</comment>
<dbReference type="InterPro" id="IPR011990">
    <property type="entry name" value="TPR-like_helical_dom_sf"/>
</dbReference>
<dbReference type="InterPro" id="IPR053137">
    <property type="entry name" value="NLR-like"/>
</dbReference>
<keyword evidence="1" id="KW-0732">Signal</keyword>
<reference evidence="3 4" key="1">
    <citation type="submission" date="2024-07" db="EMBL/GenBank/DDBJ databases">
        <title>Section-level genome sequencing and comparative genomics of Aspergillus sections Usti and Cavernicolus.</title>
        <authorList>
            <consortium name="Lawrence Berkeley National Laboratory"/>
            <person name="Nybo J.L."/>
            <person name="Vesth T.C."/>
            <person name="Theobald S."/>
            <person name="Frisvad J.C."/>
            <person name="Larsen T.O."/>
            <person name="Kjaerboelling I."/>
            <person name="Rothschild-Mancinelli K."/>
            <person name="Lyhne E.K."/>
            <person name="Kogle M.E."/>
            <person name="Barry K."/>
            <person name="Clum A."/>
            <person name="Na H."/>
            <person name="Ledsgaard L."/>
            <person name="Lin J."/>
            <person name="Lipzen A."/>
            <person name="Kuo A."/>
            <person name="Riley R."/>
            <person name="Mondo S."/>
            <person name="Labutti K."/>
            <person name="Haridas S."/>
            <person name="Pangalinan J."/>
            <person name="Salamov A.A."/>
            <person name="Simmons B.A."/>
            <person name="Magnuson J.K."/>
            <person name="Chen J."/>
            <person name="Drula E."/>
            <person name="Henrissat B."/>
            <person name="Wiebenga A."/>
            <person name="Lubbers R.J."/>
            <person name="Gomes A.C."/>
            <person name="Makela M.R."/>
            <person name="Stajich J."/>
            <person name="Grigoriev I.V."/>
            <person name="Mortensen U.H."/>
            <person name="De Vries R.P."/>
            <person name="Baker S.E."/>
            <person name="Andersen M.R."/>
        </authorList>
    </citation>
    <scope>NUCLEOTIDE SEQUENCE [LARGE SCALE GENOMIC DNA]</scope>
    <source>
        <strain evidence="3 4">CBS 588.65</strain>
    </source>
</reference>
<protein>
    <submittedName>
        <fullName evidence="3">Purine and uridine phosphorylase</fullName>
    </submittedName>
</protein>
<proteinExistence type="predicted"/>
<dbReference type="Gene3D" id="3.40.50.300">
    <property type="entry name" value="P-loop containing nucleotide triphosphate hydrolases"/>
    <property type="match status" value="1"/>
</dbReference>
<evidence type="ECO:0000313" key="3">
    <source>
        <dbReference type="EMBL" id="KAL2807731.1"/>
    </source>
</evidence>
<sequence length="863" mass="97251">MRPKNRNDFAIAIICALPLEADAVEALFDEHYDRLGKYYGKQWGDANAYINGRIGKHDVVLCYMPGMGKGSAASVASSLQVSYPGIKLALVVGICGGAPPPPKYQEIFLGDVIISDSVIEYDFGRHYPGGFKRKTGVKDTLGRPGREIRTLLNGLRAENARKELQDQAQQYLQILQQRGAKWCHPGVNDILFKASYLHKHHSHSSTARCSCFGSDLPEQICEAAFGKDCDGLYCDSDQQIRCREVSEAIQTSIYIGSVASADTIMKSGQHRDEIVRREKVIGFEMEGAGVWVNVPCIIIKGVCDYADSHKSKLWQAYAAATGASVTKAFLEYWMPVSREASHLVFRNIPFPRNEGFVGRGEQLDELEELLFSPGCQRKAAITGLGGVGKTQVALEFAYRTQQTRPECSIYWIPATNLEILQRTYLQIAERLALRGVEEERADAGKLLKDYLCDNKAGQWLLIFDNADDMSMWFDKTEPNTEPCGLSNYVPWSTTGSVLFTSRFKRVASKLAKQNLIEIPEMDETRATELLFERLSDKSLLDQTKEVVLLLKELVYLPLAIVQAASYINENCLGSLSDYLSLLSGQEDEVIDLLSEDFEDEWRADRNTNPVAATWRISFEQIQRTQPIAADILCFMATIEPADIPQSILPPAPTYKAWIEAIGTLKGYAFVSRRAAEQSFDLHRLIHLATRNWLRQKAILSKWTITALTRLEAIFPNDDHTNRHVWKGYLPHALRLLEREETKGAEVKVESTRYDLIFKVSRCLLADGRAIEAVKCLEEHYDWHKGRFDDSHPSRLASQHALAVVYRANGQISQAWSYSSMWSQCAREPLPKSTLIDRLLSRHSHNSSYRHLRNQLNPTFSSAC</sequence>
<dbReference type="PANTHER" id="PTHR46082">
    <property type="entry name" value="ATP/GTP-BINDING PROTEIN-RELATED"/>
    <property type="match status" value="1"/>
</dbReference>
<organism evidence="3 4">
    <name type="scientific">Aspergillus granulosus</name>
    <dbReference type="NCBI Taxonomy" id="176169"/>
    <lineage>
        <taxon>Eukaryota</taxon>
        <taxon>Fungi</taxon>
        <taxon>Dikarya</taxon>
        <taxon>Ascomycota</taxon>
        <taxon>Pezizomycotina</taxon>
        <taxon>Eurotiomycetes</taxon>
        <taxon>Eurotiomycetidae</taxon>
        <taxon>Eurotiales</taxon>
        <taxon>Aspergillaceae</taxon>
        <taxon>Aspergillus</taxon>
        <taxon>Aspergillus subgen. Nidulantes</taxon>
    </lineage>
</organism>
<dbReference type="Proteomes" id="UP001610334">
    <property type="component" value="Unassembled WGS sequence"/>
</dbReference>
<dbReference type="Gene3D" id="3.40.50.1580">
    <property type="entry name" value="Nucleoside phosphorylase domain"/>
    <property type="match status" value="1"/>
</dbReference>
<dbReference type="InterPro" id="IPR027417">
    <property type="entry name" value="P-loop_NTPase"/>
</dbReference>
<gene>
    <name evidence="3" type="ORF">BJX63DRAFT_62103</name>
</gene>
<feature type="signal peptide" evidence="1">
    <location>
        <begin position="1"/>
        <end position="23"/>
    </location>
</feature>
<evidence type="ECO:0000256" key="1">
    <source>
        <dbReference type="SAM" id="SignalP"/>
    </source>
</evidence>
<dbReference type="InterPro" id="IPR000845">
    <property type="entry name" value="Nucleoside_phosphorylase_d"/>
</dbReference>
<dbReference type="SUPFAM" id="SSF52540">
    <property type="entry name" value="P-loop containing nucleoside triphosphate hydrolases"/>
    <property type="match status" value="1"/>
</dbReference>
<dbReference type="EMBL" id="JBFXLT010000132">
    <property type="protein sequence ID" value="KAL2807731.1"/>
    <property type="molecule type" value="Genomic_DNA"/>
</dbReference>
<evidence type="ECO:0000313" key="4">
    <source>
        <dbReference type="Proteomes" id="UP001610334"/>
    </source>
</evidence>
<evidence type="ECO:0000259" key="2">
    <source>
        <dbReference type="Pfam" id="PF01048"/>
    </source>
</evidence>
<accession>A0ABR4GX19</accession>
<keyword evidence="4" id="KW-1185">Reference proteome</keyword>